<keyword evidence="2" id="KW-1185">Reference proteome</keyword>
<reference evidence="2" key="1">
    <citation type="journal article" date="2019" name="Int. J. Syst. Evol. Microbiol.">
        <title>The Global Catalogue of Microorganisms (GCM) 10K type strain sequencing project: providing services to taxonomists for standard genome sequencing and annotation.</title>
        <authorList>
            <consortium name="The Broad Institute Genomics Platform"/>
            <consortium name="The Broad Institute Genome Sequencing Center for Infectious Disease"/>
            <person name="Wu L."/>
            <person name="Ma J."/>
        </authorList>
    </citation>
    <scope>NUCLEOTIDE SEQUENCE [LARGE SCALE GENOMIC DNA]</scope>
    <source>
        <strain evidence="2">CCUG 59858</strain>
    </source>
</reference>
<comment type="caution">
    <text evidence="1">The sequence shown here is derived from an EMBL/GenBank/DDBJ whole genome shotgun (WGS) entry which is preliminary data.</text>
</comment>
<dbReference type="EMBL" id="JBHSAB010000031">
    <property type="protein sequence ID" value="MFC3909871.1"/>
    <property type="molecule type" value="Genomic_DNA"/>
</dbReference>
<organism evidence="1 2">
    <name type="scientific">Legionella dresdenensis</name>
    <dbReference type="NCBI Taxonomy" id="450200"/>
    <lineage>
        <taxon>Bacteria</taxon>
        <taxon>Pseudomonadati</taxon>
        <taxon>Pseudomonadota</taxon>
        <taxon>Gammaproteobacteria</taxon>
        <taxon>Legionellales</taxon>
        <taxon>Legionellaceae</taxon>
        <taxon>Legionella</taxon>
    </lineage>
</organism>
<evidence type="ECO:0000313" key="1">
    <source>
        <dbReference type="EMBL" id="MFC3909871.1"/>
    </source>
</evidence>
<proteinExistence type="predicted"/>
<accession>A0ABV8CII4</accession>
<evidence type="ECO:0000313" key="2">
    <source>
        <dbReference type="Proteomes" id="UP001595758"/>
    </source>
</evidence>
<dbReference type="RefSeq" id="WP_382344510.1">
    <property type="nucleotide sequence ID" value="NZ_JBHSAB010000031.1"/>
</dbReference>
<gene>
    <name evidence="1" type="ORF">ACFORL_12395</name>
</gene>
<name>A0ABV8CII4_9GAMM</name>
<protein>
    <submittedName>
        <fullName evidence="1">Uncharacterized protein</fullName>
    </submittedName>
</protein>
<dbReference type="Proteomes" id="UP001595758">
    <property type="component" value="Unassembled WGS sequence"/>
</dbReference>
<sequence length="855" mass="95717">MSEALSNINTLLNHYQKLNAFKRWFFPGKVAQALKEFAKDTSSARHAALVYQAYFKHTNFFTRWLFSCLLKFSELITTQELQSLNNSMLLINSQGQATLKTEANFEKIVKATDIYDVVYAWKELHQKGLLAGSQAQDNFDTVFHSNWPIRAAQGLYYLNRYGLLNGSQTQAIREIVVRKPDLVYEALTDLYEAEPLKGHQGQANFIALANAVNPKKIIYGLKAIQTSLLKGSQAQANFDAVLRATNIESLSYALDSLGMKGLLKDNHAQANFDTIVGSINPENAVCALEHLNRYNLLTGEWAHAFRRTIASVAKPLEMAKALESSHRLDLFTGERAQANFDMIVRAADPWKTLFILWTLQRSGLLTGEQAEANFNAVFHAADPNAVLSALQYLNEDGLLTGEQATANRNAVASAANPKEVKEALLYLHWARLLTGAQAQGNFNAVIVTHAALLTAPWMVIHWSRIPRHVFTQACLDDIIALAATHHNDLAAGQAAITRYLIRLIQGVQRPAQLNQNQSTHTASVHATTDLTAWLLSSKYSTLAIDIAKQWQAMVSAVTAMTPSEDLPQAEIEAAIRCLARLTQQAPAVNLSITANKKANSLTLIEKLKLNLVDEVKTLMATLTATLNQESRIGLQTFIVWVYEAVKDNPLVMELFTKALFEIQRGYNLNEQGQDEGGDDKPICYGGTANKFCEKLSSFSPFIEFIFVDKETINLKMQQLTRQAALTYLKQLHHEASNGEPQALTAYQQALAHFNENRERPIYQHVFDKNNLTEVIMAEFDGLYDKEKLMMCIQQFKEHGIDYLKALTHEKDYQALINHPPHAIKQFTSPDGSTPRFFNLSDQGKRSINPICFSNK</sequence>